<reference evidence="2 3" key="1">
    <citation type="submission" date="2014-02" db="EMBL/GenBank/DDBJ databases">
        <title>Expanding our view of genomic diversity in Candidatus Accumulibacter clades.</title>
        <authorList>
            <person name="Skennerton C.T."/>
            <person name="Barr J.J."/>
            <person name="Slater F.R."/>
            <person name="Bond P.L."/>
            <person name="Tyson G.W."/>
        </authorList>
    </citation>
    <scope>NUCLEOTIDE SEQUENCE [LARGE SCALE GENOMIC DNA]</scope>
    <source>
        <strain evidence="3">BA-91</strain>
    </source>
</reference>
<feature type="region of interest" description="Disordered" evidence="1">
    <location>
        <begin position="1"/>
        <end position="21"/>
    </location>
</feature>
<dbReference type="Proteomes" id="UP000020077">
    <property type="component" value="Unassembled WGS sequence"/>
</dbReference>
<sequence>MHQTVNTTGQTDEDAKVGDRLDGATDPVALLVVHREVIPRIGSTLLHPQGNPTPILIDFEDHHFDFIAELNDLRGVHVLVGPVHLGDMHQALDSLLDLDKGAVVGEVGDLAEKPGGLGVAARDADPGIFAQLLETE</sequence>
<feature type="compositionally biased region" description="Polar residues" evidence="1">
    <location>
        <begin position="1"/>
        <end position="10"/>
    </location>
</feature>
<comment type="caution">
    <text evidence="2">The sequence shown here is derived from an EMBL/GenBank/DDBJ whole genome shotgun (WGS) entry which is preliminary data.</text>
</comment>
<evidence type="ECO:0000256" key="1">
    <source>
        <dbReference type="SAM" id="MobiDB-lite"/>
    </source>
</evidence>
<dbReference type="AlphaFoldDB" id="A0A080LTX2"/>
<dbReference type="EMBL" id="JDVG02000464">
    <property type="protein sequence ID" value="KFB71946.1"/>
    <property type="molecule type" value="Genomic_DNA"/>
</dbReference>
<protein>
    <submittedName>
        <fullName evidence="2">Uncharacterized protein</fullName>
    </submittedName>
</protein>
<accession>A0A080LTX2</accession>
<gene>
    <name evidence="2" type="ORF">AW09_002901</name>
</gene>
<proteinExistence type="predicted"/>
<organism evidence="2 3">
    <name type="scientific">Candidatus Accumulibacter phosphatis</name>
    <dbReference type="NCBI Taxonomy" id="327160"/>
    <lineage>
        <taxon>Bacteria</taxon>
        <taxon>Pseudomonadati</taxon>
        <taxon>Pseudomonadota</taxon>
        <taxon>Betaproteobacteria</taxon>
        <taxon>Candidatus Accumulibacter</taxon>
    </lineage>
</organism>
<evidence type="ECO:0000313" key="2">
    <source>
        <dbReference type="EMBL" id="KFB71946.1"/>
    </source>
</evidence>
<name>A0A080LTX2_9PROT</name>
<evidence type="ECO:0000313" key="3">
    <source>
        <dbReference type="Proteomes" id="UP000020077"/>
    </source>
</evidence>